<dbReference type="GO" id="GO:0005886">
    <property type="term" value="C:plasma membrane"/>
    <property type="evidence" value="ECO:0007669"/>
    <property type="project" value="UniProtKB-SubCell"/>
</dbReference>
<dbReference type="EMBL" id="PIQC01000007">
    <property type="protein sequence ID" value="RUO67248.1"/>
    <property type="molecule type" value="Genomic_DNA"/>
</dbReference>
<dbReference type="FunFam" id="3.10.520.10:FF:000001">
    <property type="entry name" value="FAD:protein FMN transferase"/>
    <property type="match status" value="1"/>
</dbReference>
<evidence type="ECO:0000256" key="13">
    <source>
        <dbReference type="ARBA" id="ARBA00023139"/>
    </source>
</evidence>
<dbReference type="PANTHER" id="PTHR30040:SF2">
    <property type="entry name" value="FAD:PROTEIN FMN TRANSFERASE"/>
    <property type="match status" value="1"/>
</dbReference>
<dbReference type="SUPFAM" id="SSF143631">
    <property type="entry name" value="ApbE-like"/>
    <property type="match status" value="1"/>
</dbReference>
<evidence type="ECO:0000256" key="19">
    <source>
        <dbReference type="PIRSR" id="PIRSR006268-2"/>
    </source>
</evidence>
<keyword evidence="13" id="KW-0564">Palmitate</keyword>
<keyword evidence="11 18" id="KW-0460">Magnesium</keyword>
<evidence type="ECO:0000256" key="14">
    <source>
        <dbReference type="ARBA" id="ARBA00023288"/>
    </source>
</evidence>
<protein>
    <recommendedName>
        <fullName evidence="3 18">FAD:protein FMN transferase</fullName>
        <ecNumber evidence="2 18">2.7.1.180</ecNumber>
    </recommendedName>
    <alternativeName>
        <fullName evidence="15 18">Flavin transferase</fullName>
    </alternativeName>
</protein>
<comment type="cofactor">
    <cofactor evidence="19">
        <name>Mg(2+)</name>
        <dbReference type="ChEBI" id="CHEBI:18420"/>
    </cofactor>
    <cofactor evidence="19">
        <name>Mn(2+)</name>
        <dbReference type="ChEBI" id="CHEBI:29035"/>
    </cofactor>
    <text evidence="19">Magnesium. Can also use manganese.</text>
</comment>
<dbReference type="InterPro" id="IPR003374">
    <property type="entry name" value="ApbE-like_sf"/>
</dbReference>
<dbReference type="AlphaFoldDB" id="A0A432YV89"/>
<feature type="binding site" evidence="19">
    <location>
        <position position="178"/>
    </location>
    <ligand>
        <name>Mg(2+)</name>
        <dbReference type="ChEBI" id="CHEBI:18420"/>
    </ligand>
</feature>
<evidence type="ECO:0000256" key="1">
    <source>
        <dbReference type="ARBA" id="ARBA00008282"/>
    </source>
</evidence>
<dbReference type="GO" id="GO:0016740">
    <property type="term" value="F:transferase activity"/>
    <property type="evidence" value="ECO:0007669"/>
    <property type="project" value="UniProtKB-UniRule"/>
</dbReference>
<evidence type="ECO:0000256" key="18">
    <source>
        <dbReference type="PIRNR" id="PIRNR006268"/>
    </source>
</evidence>
<dbReference type="Gene3D" id="3.10.520.10">
    <property type="entry name" value="ApbE-like domains"/>
    <property type="match status" value="1"/>
</dbReference>
<comment type="similarity">
    <text evidence="1 18 20">Belongs to the ApbE family.</text>
</comment>
<keyword evidence="8 18" id="KW-0479">Metal-binding</keyword>
<dbReference type="OrthoDB" id="9778595at2"/>
<comment type="catalytic activity">
    <reaction evidence="16 18 20">
        <text>L-threonyl-[protein] + FAD = FMN-L-threonyl-[protein] + AMP + H(+)</text>
        <dbReference type="Rhea" id="RHEA:36847"/>
        <dbReference type="Rhea" id="RHEA-COMP:11060"/>
        <dbReference type="Rhea" id="RHEA-COMP:11061"/>
        <dbReference type="ChEBI" id="CHEBI:15378"/>
        <dbReference type="ChEBI" id="CHEBI:30013"/>
        <dbReference type="ChEBI" id="CHEBI:57692"/>
        <dbReference type="ChEBI" id="CHEBI:74257"/>
        <dbReference type="ChEBI" id="CHEBI:456215"/>
        <dbReference type="EC" id="2.7.1.180"/>
    </reaction>
</comment>
<keyword evidence="22" id="KW-1185">Reference proteome</keyword>
<evidence type="ECO:0000256" key="10">
    <source>
        <dbReference type="ARBA" id="ARBA00022827"/>
    </source>
</evidence>
<keyword evidence="4" id="KW-1003">Cell membrane</keyword>
<evidence type="ECO:0000256" key="6">
    <source>
        <dbReference type="ARBA" id="ARBA00022630"/>
    </source>
</evidence>
<feature type="signal peptide" evidence="20">
    <location>
        <begin position="1"/>
        <end position="21"/>
    </location>
</feature>
<evidence type="ECO:0000256" key="8">
    <source>
        <dbReference type="ARBA" id="ARBA00022723"/>
    </source>
</evidence>
<dbReference type="InterPro" id="IPR024932">
    <property type="entry name" value="ApbE"/>
</dbReference>
<dbReference type="EC" id="2.7.1.180" evidence="2 18"/>
<keyword evidence="7 18" id="KW-0808">Transferase</keyword>
<evidence type="ECO:0000256" key="16">
    <source>
        <dbReference type="ARBA" id="ARBA00048540"/>
    </source>
</evidence>
<feature type="binding site" evidence="19">
    <location>
        <position position="296"/>
    </location>
    <ligand>
        <name>Mg(2+)</name>
        <dbReference type="ChEBI" id="CHEBI:18420"/>
    </ligand>
</feature>
<keyword evidence="14 20" id="KW-0449">Lipoprotein</keyword>
<organism evidence="21 22">
    <name type="scientific">Idiomarina ramblicola</name>
    <dbReference type="NCBI Taxonomy" id="263724"/>
    <lineage>
        <taxon>Bacteria</taxon>
        <taxon>Pseudomonadati</taxon>
        <taxon>Pseudomonadota</taxon>
        <taxon>Gammaproteobacteria</taxon>
        <taxon>Alteromonadales</taxon>
        <taxon>Idiomarinaceae</taxon>
        <taxon>Idiomarina</taxon>
    </lineage>
</organism>
<evidence type="ECO:0000256" key="5">
    <source>
        <dbReference type="ARBA" id="ARBA00022519"/>
    </source>
</evidence>
<evidence type="ECO:0000256" key="7">
    <source>
        <dbReference type="ARBA" id="ARBA00022679"/>
    </source>
</evidence>
<keyword evidence="9 20" id="KW-0732">Signal</keyword>
<evidence type="ECO:0000256" key="9">
    <source>
        <dbReference type="ARBA" id="ARBA00022729"/>
    </source>
</evidence>
<comment type="function">
    <text evidence="20">Flavin transferase that catalyzes the transfer of the FMN moiety of FAD and its covalent binding to the hydroxyl group of a threonine residue in a target flavoprotein.</text>
</comment>
<evidence type="ECO:0000256" key="17">
    <source>
        <dbReference type="ARBA" id="ARBA00060485"/>
    </source>
</evidence>
<dbReference type="Pfam" id="PF02424">
    <property type="entry name" value="ApbE"/>
    <property type="match status" value="1"/>
</dbReference>
<dbReference type="PROSITE" id="PS51257">
    <property type="entry name" value="PROKAR_LIPOPROTEIN"/>
    <property type="match status" value="1"/>
</dbReference>
<dbReference type="Proteomes" id="UP000288058">
    <property type="component" value="Unassembled WGS sequence"/>
</dbReference>
<dbReference type="GO" id="GO:0046872">
    <property type="term" value="F:metal ion binding"/>
    <property type="evidence" value="ECO:0007669"/>
    <property type="project" value="UniProtKB-UniRule"/>
</dbReference>
<name>A0A432YV89_9GAMM</name>
<accession>A0A432YV89</accession>
<proteinExistence type="inferred from homology"/>
<evidence type="ECO:0000256" key="2">
    <source>
        <dbReference type="ARBA" id="ARBA00011955"/>
    </source>
</evidence>
<dbReference type="RefSeq" id="WP_126782737.1">
    <property type="nucleotide sequence ID" value="NZ_PIQC01000007.1"/>
</dbReference>
<evidence type="ECO:0000256" key="12">
    <source>
        <dbReference type="ARBA" id="ARBA00023136"/>
    </source>
</evidence>
<evidence type="ECO:0000256" key="20">
    <source>
        <dbReference type="RuleBase" id="RU363002"/>
    </source>
</evidence>
<keyword evidence="12" id="KW-0472">Membrane</keyword>
<evidence type="ECO:0000313" key="22">
    <source>
        <dbReference type="Proteomes" id="UP000288058"/>
    </source>
</evidence>
<evidence type="ECO:0000256" key="4">
    <source>
        <dbReference type="ARBA" id="ARBA00022475"/>
    </source>
</evidence>
<sequence>MMLSKLSIAKVWLALMGLAFLVSCSDSPEKITFSDSTMGTTYSVTLYTKDPRHNKDEIKRKVDIVLERVNAQMSTYDPESELSQFNQFESTEPMVISRDLERVVTRALEIAEQTDGALDITIGPLVNLWGFGPQARPENEPSESELEAVRKRTGYQKLRVQNHQLIKDESGMYVDLSTIAKGYGVDRVGHLLDQLRIKQYLVEIGGEVVAKGGKPDEASWRLAIEKPVSTERAVQRVVEFKDGALATSGDYRNYYEEDGRRYSHIIDPATGSPIQHNLVSVSVYADDTMSADAYATALLVMGTDKAKAFSEKHNLAVMLIYKTEDGFDEYISDAFKPLLNEQE</sequence>
<dbReference type="PANTHER" id="PTHR30040">
    <property type="entry name" value="THIAMINE BIOSYNTHESIS LIPOPROTEIN APBE"/>
    <property type="match status" value="1"/>
</dbReference>
<evidence type="ECO:0000313" key="21">
    <source>
        <dbReference type="EMBL" id="RUO67248.1"/>
    </source>
</evidence>
<gene>
    <name evidence="21" type="ORF">CWI78_10390</name>
</gene>
<evidence type="ECO:0000256" key="3">
    <source>
        <dbReference type="ARBA" id="ARBA00016337"/>
    </source>
</evidence>
<feature type="binding site" evidence="19">
    <location>
        <position position="292"/>
    </location>
    <ligand>
        <name>Mg(2+)</name>
        <dbReference type="ChEBI" id="CHEBI:18420"/>
    </ligand>
</feature>
<keyword evidence="10 18" id="KW-0274">FAD</keyword>
<keyword evidence="6 18" id="KW-0285">Flavoprotein</keyword>
<feature type="chain" id="PRO_5018819827" description="FAD:protein FMN transferase" evidence="20">
    <location>
        <begin position="22"/>
        <end position="343"/>
    </location>
</feature>
<keyword evidence="5 20" id="KW-0997">Cell inner membrane</keyword>
<comment type="caution">
    <text evidence="21">The sequence shown here is derived from an EMBL/GenBank/DDBJ whole genome shotgun (WGS) entry which is preliminary data.</text>
</comment>
<dbReference type="PIRSF" id="PIRSF006268">
    <property type="entry name" value="ApbE"/>
    <property type="match status" value="1"/>
</dbReference>
<comment type="subcellular location">
    <subcellularLocation>
        <location evidence="17 20">Cell inner membrane</location>
        <topology evidence="17 20">Lipid-anchor</topology>
        <orientation evidence="17 20">Periplasmic side</orientation>
    </subcellularLocation>
</comment>
<evidence type="ECO:0000256" key="15">
    <source>
        <dbReference type="ARBA" id="ARBA00031306"/>
    </source>
</evidence>
<evidence type="ECO:0000256" key="11">
    <source>
        <dbReference type="ARBA" id="ARBA00022842"/>
    </source>
</evidence>
<reference evidence="22" key="1">
    <citation type="journal article" date="2018" name="Front. Microbiol.">
        <title>Genome-Based Analysis Reveals the Taxonomy and Diversity of the Family Idiomarinaceae.</title>
        <authorList>
            <person name="Liu Y."/>
            <person name="Lai Q."/>
            <person name="Shao Z."/>
        </authorList>
    </citation>
    <scope>NUCLEOTIDE SEQUENCE [LARGE SCALE GENOMIC DNA]</scope>
    <source>
        <strain evidence="22">R22</strain>
    </source>
</reference>